<feature type="coiled-coil region" evidence="1">
    <location>
        <begin position="54"/>
        <end position="130"/>
    </location>
</feature>
<gene>
    <name evidence="2" type="ORF">GCM10016272_20460</name>
</gene>
<comment type="caution">
    <text evidence="2">The sequence shown here is derived from an EMBL/GenBank/DDBJ whole genome shotgun (WGS) entry which is preliminary data.</text>
</comment>
<sequence length="147" mass="17158">MYDQLRILEKMILDIKKQYQLVSAELSSLKKHPATDPKELTTLQAKLDSSYTERDGAKKKLNDLDNRYQNLAEAHHMIGEEQDKLQKQISQLQQENSELLQHNNELKQQYSDIKQQNNDLQKKNQLAAERTQVVLKRLTRIDQAEGS</sequence>
<protein>
    <submittedName>
        <fullName evidence="2">Uncharacterized protein</fullName>
    </submittedName>
</protein>
<dbReference type="RefSeq" id="WP_189585515.1">
    <property type="nucleotide sequence ID" value="NZ_BMZR01000004.1"/>
</dbReference>
<name>A0ABQ3GVF8_9GAMM</name>
<reference evidence="3" key="1">
    <citation type="journal article" date="2019" name="Int. J. Syst. Evol. Microbiol.">
        <title>The Global Catalogue of Microorganisms (GCM) 10K type strain sequencing project: providing services to taxonomists for standard genome sequencing and annotation.</title>
        <authorList>
            <consortium name="The Broad Institute Genomics Platform"/>
            <consortium name="The Broad Institute Genome Sequencing Center for Infectious Disease"/>
            <person name="Wu L."/>
            <person name="Ma J."/>
        </authorList>
    </citation>
    <scope>NUCLEOTIDE SEQUENCE [LARGE SCALE GENOMIC DNA]</scope>
    <source>
        <strain evidence="3">KCTC 42280</strain>
    </source>
</reference>
<proteinExistence type="predicted"/>
<evidence type="ECO:0000313" key="3">
    <source>
        <dbReference type="Proteomes" id="UP000610203"/>
    </source>
</evidence>
<dbReference type="EMBL" id="BMZR01000004">
    <property type="protein sequence ID" value="GHD34931.1"/>
    <property type="molecule type" value="Genomic_DNA"/>
</dbReference>
<dbReference type="Proteomes" id="UP000610203">
    <property type="component" value="Unassembled WGS sequence"/>
</dbReference>
<keyword evidence="3" id="KW-1185">Reference proteome</keyword>
<organism evidence="2 3">
    <name type="scientific">Psychrobacter glaciei</name>
    <dbReference type="NCBI Taxonomy" id="619771"/>
    <lineage>
        <taxon>Bacteria</taxon>
        <taxon>Pseudomonadati</taxon>
        <taxon>Pseudomonadota</taxon>
        <taxon>Gammaproteobacteria</taxon>
        <taxon>Moraxellales</taxon>
        <taxon>Moraxellaceae</taxon>
        <taxon>Psychrobacter</taxon>
    </lineage>
</organism>
<dbReference type="Gene3D" id="1.10.287.1490">
    <property type="match status" value="1"/>
</dbReference>
<evidence type="ECO:0000313" key="2">
    <source>
        <dbReference type="EMBL" id="GHD34931.1"/>
    </source>
</evidence>
<evidence type="ECO:0000256" key="1">
    <source>
        <dbReference type="SAM" id="Coils"/>
    </source>
</evidence>
<accession>A0ABQ3GVF8</accession>
<keyword evidence="1" id="KW-0175">Coiled coil</keyword>